<comment type="caution">
    <text evidence="1">The sequence shown here is derived from an EMBL/GenBank/DDBJ whole genome shotgun (WGS) entry which is preliminary data.</text>
</comment>
<keyword evidence="2" id="KW-1185">Reference proteome</keyword>
<sequence>MAVAFVKIILVVLLSVPYLLWPPLYQTFTTTSIHSGNKIQSRIINFAPKSNPG</sequence>
<dbReference type="AlphaFoldDB" id="A0A540LLZ9"/>
<reference evidence="1 2" key="1">
    <citation type="journal article" date="2019" name="G3 (Bethesda)">
        <title>Sequencing of a Wild Apple (Malus baccata) Genome Unravels the Differences Between Cultivated and Wild Apple Species Regarding Disease Resistance and Cold Tolerance.</title>
        <authorList>
            <person name="Chen X."/>
        </authorList>
    </citation>
    <scope>NUCLEOTIDE SEQUENCE [LARGE SCALE GENOMIC DNA]</scope>
    <source>
        <strain evidence="2">cv. Shandingzi</strain>
        <tissue evidence="1">Leaves</tissue>
    </source>
</reference>
<dbReference type="Proteomes" id="UP000315295">
    <property type="component" value="Unassembled WGS sequence"/>
</dbReference>
<evidence type="ECO:0000313" key="2">
    <source>
        <dbReference type="Proteomes" id="UP000315295"/>
    </source>
</evidence>
<name>A0A540LLZ9_MALBA</name>
<accession>A0A540LLZ9</accession>
<proteinExistence type="predicted"/>
<gene>
    <name evidence="1" type="ORF">C1H46_026917</name>
</gene>
<organism evidence="1 2">
    <name type="scientific">Malus baccata</name>
    <name type="common">Siberian crab apple</name>
    <name type="synonym">Pyrus baccata</name>
    <dbReference type="NCBI Taxonomy" id="106549"/>
    <lineage>
        <taxon>Eukaryota</taxon>
        <taxon>Viridiplantae</taxon>
        <taxon>Streptophyta</taxon>
        <taxon>Embryophyta</taxon>
        <taxon>Tracheophyta</taxon>
        <taxon>Spermatophyta</taxon>
        <taxon>Magnoliopsida</taxon>
        <taxon>eudicotyledons</taxon>
        <taxon>Gunneridae</taxon>
        <taxon>Pentapetalae</taxon>
        <taxon>rosids</taxon>
        <taxon>fabids</taxon>
        <taxon>Rosales</taxon>
        <taxon>Rosaceae</taxon>
        <taxon>Amygdaloideae</taxon>
        <taxon>Maleae</taxon>
        <taxon>Malus</taxon>
    </lineage>
</organism>
<evidence type="ECO:0000313" key="1">
    <source>
        <dbReference type="EMBL" id="TQD87500.1"/>
    </source>
</evidence>
<dbReference type="EMBL" id="VIEB01000534">
    <property type="protein sequence ID" value="TQD87500.1"/>
    <property type="molecule type" value="Genomic_DNA"/>
</dbReference>
<protein>
    <submittedName>
        <fullName evidence="1">Uncharacterized protein</fullName>
    </submittedName>
</protein>